<dbReference type="EMBL" id="JADLRE010000024">
    <property type="protein sequence ID" value="MBF6228615.1"/>
    <property type="molecule type" value="Genomic_DNA"/>
</dbReference>
<dbReference type="GO" id="GO:0004497">
    <property type="term" value="F:monooxygenase activity"/>
    <property type="evidence" value="ECO:0007669"/>
    <property type="project" value="UniProtKB-KW"/>
</dbReference>
<dbReference type="Gene3D" id="3.20.20.70">
    <property type="entry name" value="Aldolase class I"/>
    <property type="match status" value="1"/>
</dbReference>
<evidence type="ECO:0000256" key="3">
    <source>
        <dbReference type="ARBA" id="ARBA00023002"/>
    </source>
</evidence>
<evidence type="ECO:0000256" key="1">
    <source>
        <dbReference type="ARBA" id="ARBA00022630"/>
    </source>
</evidence>
<dbReference type="SUPFAM" id="SSF51412">
    <property type="entry name" value="Inosine monophosphate dehydrogenase (IMPDH)"/>
    <property type="match status" value="1"/>
</dbReference>
<gene>
    <name evidence="4" type="ORF">IU470_26340</name>
</gene>
<proteinExistence type="predicted"/>
<sequence length="326" mass="32732">MSGERSSAPDLTAATAWAHRIGARIPLVNAPMGGVAGGRLAAAVTAAGGLGMIGMGSAGSVLALERELPHVRGVDGPFGIGLVDWVVAGEPRLLDAAVEARPALISVSFGEDLDWAARVADAGIVPATQVYSAQDARRAQDAGIGVLVARGVEGGGHGAVNAALLPLLDEVLDVASVPVLAAGGIGAPEDLAAVLRAGASGAWLGTCLAACSESLLSEAGRRALLDARGADAVLTRAYDVGMGLPWPSRFPARVLRTEFTDQWTGREDELAADPSAKHALVGAIAADDPAVAPIDAGQGVGLVTAVEPAARVLERLWRGVTGPVAG</sequence>
<dbReference type="Proteomes" id="UP000807309">
    <property type="component" value="Unassembled WGS sequence"/>
</dbReference>
<evidence type="ECO:0000313" key="4">
    <source>
        <dbReference type="EMBL" id="MBF6228615.1"/>
    </source>
</evidence>
<protein>
    <submittedName>
        <fullName evidence="4">Nitronate monooxygenase</fullName>
    </submittedName>
</protein>
<organism evidence="4 5">
    <name type="scientific">Nocardia abscessus</name>
    <dbReference type="NCBI Taxonomy" id="120957"/>
    <lineage>
        <taxon>Bacteria</taxon>
        <taxon>Bacillati</taxon>
        <taxon>Actinomycetota</taxon>
        <taxon>Actinomycetes</taxon>
        <taxon>Mycobacteriales</taxon>
        <taxon>Nocardiaceae</taxon>
        <taxon>Nocardia</taxon>
    </lineage>
</organism>
<dbReference type="InterPro" id="IPR013785">
    <property type="entry name" value="Aldolase_TIM"/>
</dbReference>
<dbReference type="PANTHER" id="PTHR32332:SF31">
    <property type="entry name" value="2-NITROPROPANE DIOXYGENASE FAMILY, PUTATIVE (AFU_ORTHOLOGUE AFUA_2G09850)-RELATED"/>
    <property type="match status" value="1"/>
</dbReference>
<keyword evidence="5" id="KW-1185">Reference proteome</keyword>
<comment type="caution">
    <text evidence="4">The sequence shown here is derived from an EMBL/GenBank/DDBJ whole genome shotgun (WGS) entry which is preliminary data.</text>
</comment>
<evidence type="ECO:0000256" key="2">
    <source>
        <dbReference type="ARBA" id="ARBA00022643"/>
    </source>
</evidence>
<keyword evidence="4" id="KW-0503">Monooxygenase</keyword>
<evidence type="ECO:0000313" key="5">
    <source>
        <dbReference type="Proteomes" id="UP000807309"/>
    </source>
</evidence>
<keyword evidence="3" id="KW-0560">Oxidoreductase</keyword>
<reference evidence="4 5" key="1">
    <citation type="submission" date="2020-10" db="EMBL/GenBank/DDBJ databases">
        <title>Identification of Nocardia species via Next-generation sequencing and recognition of intraspecies genetic diversity.</title>
        <authorList>
            <person name="Li P."/>
            <person name="Li P."/>
            <person name="Lu B."/>
        </authorList>
    </citation>
    <scope>NUCLEOTIDE SEQUENCE [LARGE SCALE GENOMIC DNA]</scope>
    <source>
        <strain evidence="4 5">N-11</strain>
    </source>
</reference>
<keyword evidence="2" id="KW-0288">FMN</keyword>
<accession>A0ABS0CE29</accession>
<name>A0ABS0CE29_9NOCA</name>
<keyword evidence="1" id="KW-0285">Flavoprotein</keyword>
<dbReference type="InterPro" id="IPR004136">
    <property type="entry name" value="NMO"/>
</dbReference>
<dbReference type="CDD" id="cd04730">
    <property type="entry name" value="NPD_like"/>
    <property type="match status" value="1"/>
</dbReference>
<dbReference type="PANTHER" id="PTHR32332">
    <property type="entry name" value="2-NITROPROPANE DIOXYGENASE"/>
    <property type="match status" value="1"/>
</dbReference>
<dbReference type="Pfam" id="PF03060">
    <property type="entry name" value="NMO"/>
    <property type="match status" value="2"/>
</dbReference>